<dbReference type="AlphaFoldDB" id="A0A0K0FX77"/>
<protein>
    <submittedName>
        <fullName evidence="2">C2H2-type domain-containing protein</fullName>
    </submittedName>
</protein>
<keyword evidence="1" id="KW-1185">Reference proteome</keyword>
<accession>A0A0K0FX77</accession>
<dbReference type="Proteomes" id="UP000035680">
    <property type="component" value="Unassembled WGS sequence"/>
</dbReference>
<organism evidence="1 2">
    <name type="scientific">Strongyloides venezuelensis</name>
    <name type="common">Threadworm</name>
    <dbReference type="NCBI Taxonomy" id="75913"/>
    <lineage>
        <taxon>Eukaryota</taxon>
        <taxon>Metazoa</taxon>
        <taxon>Ecdysozoa</taxon>
        <taxon>Nematoda</taxon>
        <taxon>Chromadorea</taxon>
        <taxon>Rhabditida</taxon>
        <taxon>Tylenchina</taxon>
        <taxon>Panagrolaimomorpha</taxon>
        <taxon>Strongyloidoidea</taxon>
        <taxon>Strongyloididae</taxon>
        <taxon>Strongyloides</taxon>
    </lineage>
</organism>
<dbReference type="WBParaSite" id="SVE_1704900.1">
    <property type="protein sequence ID" value="SVE_1704900.1"/>
    <property type="gene ID" value="SVE_1704900"/>
</dbReference>
<proteinExistence type="predicted"/>
<reference evidence="2" key="2">
    <citation type="submission" date="2015-08" db="UniProtKB">
        <authorList>
            <consortium name="WormBaseParasite"/>
        </authorList>
    </citation>
    <scope>IDENTIFICATION</scope>
</reference>
<evidence type="ECO:0000313" key="2">
    <source>
        <dbReference type="WBParaSite" id="SVE_1704900.1"/>
    </source>
</evidence>
<reference evidence="1" key="1">
    <citation type="submission" date="2014-07" db="EMBL/GenBank/DDBJ databases">
        <authorList>
            <person name="Martin A.A"/>
            <person name="De Silva N."/>
        </authorList>
    </citation>
    <scope>NUCLEOTIDE SEQUENCE</scope>
</reference>
<evidence type="ECO:0000313" key="1">
    <source>
        <dbReference type="Proteomes" id="UP000035680"/>
    </source>
</evidence>
<name>A0A0K0FX77_STRVS</name>
<sequence length="248" mass="28993">MVDSQMEEKLTCPITSCLKNGKIMNIKSLYNHFNLCHAKQIKNIICNCDAENNLSNKSENEYTTFNSNDTISRIDYGRKIKNNSDDIDSLLFNFVDENHSTDKLYINVFDMICKIAEITQSEDLCSSLKLCNFKRTIRNKNECVLEEIITDYSNKKNSRKRKKLETLSASENEIFKYSYKVRYFDIDHDIKNYVGVYYHLFKRLFDPNLINSKDPIEVKVILYFDDISTNNICGPHTNNGNFCHAVYK</sequence>